<dbReference type="Proteomes" id="UP000472839">
    <property type="component" value="Unassembled WGS sequence"/>
</dbReference>
<dbReference type="SUPFAM" id="SSF52540">
    <property type="entry name" value="P-loop containing nucleoside triphosphate hydrolases"/>
    <property type="match status" value="1"/>
</dbReference>
<evidence type="ECO:0000313" key="2">
    <source>
        <dbReference type="EMBL" id="KAB7889754.1"/>
    </source>
</evidence>
<proteinExistence type="predicted"/>
<dbReference type="Gene3D" id="3.40.50.300">
    <property type="entry name" value="P-loop containing nucleotide triphosphate hydrolases"/>
    <property type="match status" value="1"/>
</dbReference>
<reference evidence="2 3" key="1">
    <citation type="submission" date="2019-10" db="EMBL/GenBank/DDBJ databases">
        <title>Poseidonibacter ostreae sp. nov., isolated from the gut of the Ostrea denselamellosa.</title>
        <authorList>
            <person name="Choi A."/>
        </authorList>
    </citation>
    <scope>NUCLEOTIDE SEQUENCE [LARGE SCALE GENOMIC DNA]</scope>
    <source>
        <strain evidence="2 3">SJOD-M-33</strain>
    </source>
</reference>
<dbReference type="EMBL" id="WFKK01000010">
    <property type="protein sequence ID" value="KAB7889754.1"/>
    <property type="molecule type" value="Genomic_DNA"/>
</dbReference>
<dbReference type="RefSeq" id="WP_152279658.1">
    <property type="nucleotide sequence ID" value="NZ_WFKK01000010.1"/>
</dbReference>
<dbReference type="Pfam" id="PF01656">
    <property type="entry name" value="CbiA"/>
    <property type="match status" value="1"/>
</dbReference>
<accession>A0A6L4WU75</accession>
<organism evidence="2 3">
    <name type="scientific">Poseidonibacter ostreae</name>
    <dbReference type="NCBI Taxonomy" id="2654171"/>
    <lineage>
        <taxon>Bacteria</taxon>
        <taxon>Pseudomonadati</taxon>
        <taxon>Campylobacterota</taxon>
        <taxon>Epsilonproteobacteria</taxon>
        <taxon>Campylobacterales</taxon>
        <taxon>Arcobacteraceae</taxon>
        <taxon>Poseidonibacter</taxon>
    </lineage>
</organism>
<sequence length="193" mass="21268">MNITICNFKGGVGKSLIAHQLITSFEFNGVEVDPYGNLADRLPEKVSKIDLSEKNLGQFENTIFDFGGFNDVKIELAIKQSNLVIIPFNATVETLQSTIDTINVVKEFDTPILFVANMIQKPEDIEEVSVIIQDVLGFECEIFMIPVSAAYQTAINQNVSVLELANAGGLKSFAYKKAAANIVNLKQSIDNYK</sequence>
<evidence type="ECO:0000313" key="3">
    <source>
        <dbReference type="Proteomes" id="UP000472839"/>
    </source>
</evidence>
<dbReference type="CDD" id="cd02042">
    <property type="entry name" value="ParAB_family"/>
    <property type="match status" value="1"/>
</dbReference>
<dbReference type="InterPro" id="IPR027417">
    <property type="entry name" value="P-loop_NTPase"/>
</dbReference>
<protein>
    <recommendedName>
        <fullName evidence="1">CobQ/CobB/MinD/ParA nucleotide binding domain-containing protein</fullName>
    </recommendedName>
</protein>
<dbReference type="InterPro" id="IPR002586">
    <property type="entry name" value="CobQ/CobB/MinD/ParA_Nub-bd_dom"/>
</dbReference>
<dbReference type="AlphaFoldDB" id="A0A6L4WU75"/>
<comment type="caution">
    <text evidence="2">The sequence shown here is derived from an EMBL/GenBank/DDBJ whole genome shotgun (WGS) entry which is preliminary data.</text>
</comment>
<feature type="domain" description="CobQ/CobB/MinD/ParA nucleotide binding" evidence="1">
    <location>
        <begin position="3"/>
        <end position="157"/>
    </location>
</feature>
<evidence type="ECO:0000259" key="1">
    <source>
        <dbReference type="Pfam" id="PF01656"/>
    </source>
</evidence>
<gene>
    <name evidence="2" type="ORF">GBG19_05070</name>
</gene>
<name>A0A6L4WU75_9BACT</name>